<dbReference type="GeneID" id="101861013"/>
<feature type="compositionally biased region" description="Basic residues" evidence="2">
    <location>
        <begin position="419"/>
        <end position="429"/>
    </location>
</feature>
<dbReference type="InterPro" id="IPR011015">
    <property type="entry name" value="LEM/LEM-like_dom_sf"/>
</dbReference>
<organism evidence="4 5">
    <name type="scientific">Aplysia californica</name>
    <name type="common">California sea hare</name>
    <dbReference type="NCBI Taxonomy" id="6500"/>
    <lineage>
        <taxon>Eukaryota</taxon>
        <taxon>Metazoa</taxon>
        <taxon>Spiralia</taxon>
        <taxon>Lophotrochozoa</taxon>
        <taxon>Mollusca</taxon>
        <taxon>Gastropoda</taxon>
        <taxon>Heterobranchia</taxon>
        <taxon>Euthyneura</taxon>
        <taxon>Tectipleura</taxon>
        <taxon>Aplysiida</taxon>
        <taxon>Aplysioidea</taxon>
        <taxon>Aplysiidae</taxon>
        <taxon>Aplysia</taxon>
    </lineage>
</organism>
<dbReference type="PROSITE" id="PS50297">
    <property type="entry name" value="ANK_REP_REGION"/>
    <property type="match status" value="1"/>
</dbReference>
<dbReference type="Pfam" id="PF22945">
    <property type="entry name" value="LEM-3_GIY-YIG"/>
    <property type="match status" value="1"/>
</dbReference>
<keyword evidence="4" id="KW-1185">Reference proteome</keyword>
<protein>
    <submittedName>
        <fullName evidence="5">Uncharacterized protein LOC101861013</fullName>
    </submittedName>
</protein>
<keyword evidence="1" id="KW-0040">ANK repeat</keyword>
<feature type="region of interest" description="Disordered" evidence="2">
    <location>
        <begin position="656"/>
        <end position="695"/>
    </location>
</feature>
<dbReference type="SMART" id="SM00248">
    <property type="entry name" value="ANK"/>
    <property type="match status" value="3"/>
</dbReference>
<feature type="compositionally biased region" description="Low complexity" evidence="2">
    <location>
        <begin position="932"/>
        <end position="950"/>
    </location>
</feature>
<feature type="region of interest" description="Disordered" evidence="2">
    <location>
        <begin position="456"/>
        <end position="483"/>
    </location>
</feature>
<dbReference type="InterPro" id="IPR002110">
    <property type="entry name" value="Ankyrin_rpt"/>
</dbReference>
<feature type="compositionally biased region" description="Low complexity" evidence="2">
    <location>
        <begin position="462"/>
        <end position="479"/>
    </location>
</feature>
<feature type="region of interest" description="Disordered" evidence="2">
    <location>
        <begin position="902"/>
        <end position="963"/>
    </location>
</feature>
<dbReference type="PANTHER" id="PTHR46427">
    <property type="entry name" value="ANKYRIN REPEAT AND LEM DOMAIN-CONTAINING PROTEIN 1"/>
    <property type="match status" value="1"/>
</dbReference>
<dbReference type="SUPFAM" id="SSF63451">
    <property type="entry name" value="LEM domain"/>
    <property type="match status" value="1"/>
</dbReference>
<evidence type="ECO:0000259" key="3">
    <source>
        <dbReference type="PROSITE" id="PS50954"/>
    </source>
</evidence>
<accession>A0ABM1A118</accession>
<evidence type="ECO:0000313" key="4">
    <source>
        <dbReference type="Proteomes" id="UP000694888"/>
    </source>
</evidence>
<dbReference type="Pfam" id="PF12796">
    <property type="entry name" value="Ank_2"/>
    <property type="match status" value="1"/>
</dbReference>
<feature type="repeat" description="ANK" evidence="1">
    <location>
        <begin position="71"/>
        <end position="103"/>
    </location>
</feature>
<dbReference type="RefSeq" id="XP_012938654.1">
    <property type="nucleotide sequence ID" value="XM_013083200.2"/>
</dbReference>
<dbReference type="SUPFAM" id="SSF48403">
    <property type="entry name" value="Ankyrin repeat"/>
    <property type="match status" value="1"/>
</dbReference>
<dbReference type="Pfam" id="PF03020">
    <property type="entry name" value="LEM"/>
    <property type="match status" value="1"/>
</dbReference>
<name>A0ABM1A118_APLCA</name>
<feature type="region of interest" description="Disordered" evidence="2">
    <location>
        <begin position="398"/>
        <end position="444"/>
    </location>
</feature>
<gene>
    <name evidence="5" type="primary">LOC101861013</name>
</gene>
<dbReference type="Gene3D" id="1.25.40.20">
    <property type="entry name" value="Ankyrin repeat-containing domain"/>
    <property type="match status" value="1"/>
</dbReference>
<feature type="domain" description="LEM" evidence="3">
    <location>
        <begin position="970"/>
        <end position="1014"/>
    </location>
</feature>
<dbReference type="InterPro" id="IPR036770">
    <property type="entry name" value="Ankyrin_rpt-contain_sf"/>
</dbReference>
<feature type="region of interest" description="Disordered" evidence="2">
    <location>
        <begin position="781"/>
        <end position="801"/>
    </location>
</feature>
<evidence type="ECO:0000256" key="1">
    <source>
        <dbReference type="PROSITE-ProRule" id="PRU00023"/>
    </source>
</evidence>
<proteinExistence type="predicted"/>
<feature type="compositionally biased region" description="Low complexity" evidence="2">
    <location>
        <begin position="572"/>
        <end position="635"/>
    </location>
</feature>
<dbReference type="PROSITE" id="PS50954">
    <property type="entry name" value="LEM"/>
    <property type="match status" value="1"/>
</dbReference>
<sequence>MSSEKLFRCLISARPKTRLRDAELLLCCGADPNQILPTEGVTAMHIAAGQGQSLVSLMLQYGGDPNVLSEDHDTPLHVTASWGDVESMQLLLSNGADVTIPDQEGKTALDLAVEGGHKSCEAVLRYQHMLITVKDDVLSPKFTVETRTFNGNDRSLGRISMCGDQGDSACCLDSSTIDPDILSQEYTNAVTDRLYECLAEGQPVYFDATSPNTPVVGSKPFSCKMKCDEKTFRRHQHENGCKVQPQYSCGGFDATPLSCGLHHNGYGHSKSCSCPPFLDQCCNRSNRSPVSSNNSSVSHFHNHCSAAACRSNCNARTCFTTCNDSASSSSPKYFPLSSKSEGSLDCIIGPRQAHSSLARHKDSFQYCSQDVTEHCCNPPQHGHHAGCLSPSDRSCLPHSPYRQHTSPHGSPSAPFAYRSTKHSPSRMHGRMMQTSGLHSPCRELSSLLPNRNKHVASDVDYSRSSPSQSTKSKSSQPESGKQQEHLDVYFPHKTQDQESNILPVGKEGNFSRMQPCSYFPPLVSGASGIRSEYSDSVSNEKTVFLTQNSDLMVIPKSPSNAHSACFPKSSLSGRQPSMPESSSSSHSVSFLKSSSGGRPPSSPKSPSSNPSSSMLKSSSSDLPVPVSLPKSSSSSQERVAEFVLSTTDFLNKCSVEDSGEVPSYPSQLDNLEPYSLTDKQDKTSEGGLNVSGSSQDTYATCDNGLNDDTVKGLESTVNDRSAGGSSVRPQIVPETQGKCSEMTGENSLRWKPPPALFSDTDIMTSDESFIQRARSPRVYRMKKSRKENEPPIKTDQQSMKNKFAAEQSVQKSLAVTDILNSTVRQTNISRLSDESLFSTVSVREYVYKDPERGVTLIERHIPSECGSSIGRRSLDSVTSKGTVESQSTLIYDWRSIQKSHESRIRDPASEFQTHASKSARNENLIPECDRASQSSSTPWNHSSSSSGSGERSSDTAELSEAEDTPVIEPPAHLESLSNQEVSQRLQVFGEMPGPVIPATRQAYLRRLASLESNPGLVKICKTCPDFPCELRQALNGKFDSSGLEELEQKMVQAFSNTNGRHWREGTAKSSFTYLLLDPRVTENLPLRAKAMNEVEIFKTFICAIFYVGKGKRARPYCHLYEAVSKRAKEGKKSAKVQHILDIWESGLGAVSLHCFQSVIPVEAYTREACMLEAIGLHKVTNMKRGDFYGLASTWSMQQRRMMGVFLLQKALKIFLAEGERQICVPDLKGSQ</sequence>
<dbReference type="InterPro" id="IPR034998">
    <property type="entry name" value="ANKLE1"/>
</dbReference>
<dbReference type="PROSITE" id="PS50088">
    <property type="entry name" value="ANK_REPEAT"/>
    <property type="match status" value="1"/>
</dbReference>
<dbReference type="CDD" id="cd12934">
    <property type="entry name" value="LEM"/>
    <property type="match status" value="1"/>
</dbReference>
<dbReference type="InterPro" id="IPR003887">
    <property type="entry name" value="LEM_dom"/>
</dbReference>
<reference evidence="5" key="1">
    <citation type="submission" date="2025-08" db="UniProtKB">
        <authorList>
            <consortium name="RefSeq"/>
        </authorList>
    </citation>
    <scope>IDENTIFICATION</scope>
</reference>
<dbReference type="Gene3D" id="1.10.720.40">
    <property type="match status" value="1"/>
</dbReference>
<dbReference type="Proteomes" id="UP000694888">
    <property type="component" value="Unplaced"/>
</dbReference>
<evidence type="ECO:0000256" key="2">
    <source>
        <dbReference type="SAM" id="MobiDB-lite"/>
    </source>
</evidence>
<evidence type="ECO:0000313" key="5">
    <source>
        <dbReference type="RefSeq" id="XP_012938654.1"/>
    </source>
</evidence>
<dbReference type="PANTHER" id="PTHR46427:SF1">
    <property type="entry name" value="ANKYRIN REPEAT AND LEM DOMAIN-CONTAINING PROTEIN 1"/>
    <property type="match status" value="1"/>
</dbReference>
<dbReference type="CDD" id="cd10454">
    <property type="entry name" value="GIY-YIG_COG3680_Meta"/>
    <property type="match status" value="1"/>
</dbReference>
<feature type="region of interest" description="Disordered" evidence="2">
    <location>
        <begin position="562"/>
        <end position="637"/>
    </location>
</feature>